<reference evidence="1" key="1">
    <citation type="journal article" date="2024" name="J. Gen. Virol.">
        <title>Novel phages of Pseudomonas syringae unveil numerous potential auxiliary metabolic genes.</title>
        <authorList>
            <person name="Feltin C."/>
            <person name="Garneau J.R."/>
            <person name="Morris C.E."/>
            <person name="Berard A."/>
            <person name="Torres-Barcelo C."/>
        </authorList>
    </citation>
    <scope>NUCLEOTIDE SEQUENCE</scope>
</reference>
<organism evidence="1">
    <name type="scientific">Pseudomonas phage Cygsa01</name>
    <dbReference type="NCBI Taxonomy" id="3138529"/>
    <lineage>
        <taxon>Viruses</taxon>
    </lineage>
</organism>
<accession>A0AAU6W3V6</accession>
<name>A0AAU6W3V6_9VIRU</name>
<dbReference type="EMBL" id="PP179332">
    <property type="protein sequence ID" value="XAI71257.1"/>
    <property type="molecule type" value="Genomic_DNA"/>
</dbReference>
<evidence type="ECO:0008006" key="2">
    <source>
        <dbReference type="Google" id="ProtNLM"/>
    </source>
</evidence>
<gene>
    <name evidence="1" type="ORF">Cygsa01_00211</name>
</gene>
<evidence type="ECO:0000313" key="1">
    <source>
        <dbReference type="EMBL" id="XAI71257.1"/>
    </source>
</evidence>
<sequence length="188" mass="20206">MSLENQAAPAAEATEAKAPAYVIPEKFQQKVADILEYTKAAFNVPFEFTLQNGEGDAFWLLGPYGTFVIALGVSPSGKLEELIDVISVSLEAETHFAAVTSHAFATKFGLIYMDPHCPGFGAQEGQLLFGPAAYDAKKVIDEARLRAKVVELAGEAARQEVKANEPTLAEKIMGGPKELIDAHGRVLK</sequence>
<protein>
    <recommendedName>
        <fullName evidence="2">YbjN domain-containing protein</fullName>
    </recommendedName>
</protein>
<proteinExistence type="predicted"/>